<feature type="transmembrane region" description="Helical" evidence="2">
    <location>
        <begin position="357"/>
        <end position="378"/>
    </location>
</feature>
<feature type="region of interest" description="Disordered" evidence="1">
    <location>
        <begin position="97"/>
        <end position="127"/>
    </location>
</feature>
<feature type="domain" description="Fatty acid desaturase" evidence="3">
    <location>
        <begin position="215"/>
        <end position="428"/>
    </location>
</feature>
<keyword evidence="5" id="KW-1185">Reference proteome</keyword>
<evidence type="ECO:0000259" key="3">
    <source>
        <dbReference type="Pfam" id="PF00487"/>
    </source>
</evidence>
<evidence type="ECO:0000256" key="2">
    <source>
        <dbReference type="SAM" id="Phobius"/>
    </source>
</evidence>
<feature type="compositionally biased region" description="Basic and acidic residues" evidence="1">
    <location>
        <begin position="97"/>
        <end position="115"/>
    </location>
</feature>
<reference evidence="4" key="2">
    <citation type="submission" date="2020-05" db="EMBL/GenBank/DDBJ databases">
        <authorList>
            <person name="Kim H.-S."/>
            <person name="Proctor R.H."/>
            <person name="Brown D.W."/>
        </authorList>
    </citation>
    <scope>NUCLEOTIDE SEQUENCE</scope>
    <source>
        <strain evidence="4">NRRL 22465</strain>
    </source>
</reference>
<feature type="transmembrane region" description="Helical" evidence="2">
    <location>
        <begin position="438"/>
        <end position="460"/>
    </location>
</feature>
<evidence type="ECO:0000256" key="1">
    <source>
        <dbReference type="SAM" id="MobiDB-lite"/>
    </source>
</evidence>
<keyword evidence="2" id="KW-0472">Membrane</keyword>
<accession>A0A8H4UCP5</accession>
<protein>
    <recommendedName>
        <fullName evidence="3">Fatty acid desaturase domain-containing protein</fullName>
    </recommendedName>
</protein>
<gene>
    <name evidence="4" type="ORF">FZEAL_9058</name>
</gene>
<feature type="transmembrane region" description="Helical" evidence="2">
    <location>
        <begin position="215"/>
        <end position="235"/>
    </location>
</feature>
<dbReference type="EMBL" id="JABEYC010000815">
    <property type="protein sequence ID" value="KAF4973990.1"/>
    <property type="molecule type" value="Genomic_DNA"/>
</dbReference>
<evidence type="ECO:0000313" key="4">
    <source>
        <dbReference type="EMBL" id="KAF4973990.1"/>
    </source>
</evidence>
<dbReference type="Pfam" id="PF00487">
    <property type="entry name" value="FA_desaturase"/>
    <property type="match status" value="1"/>
</dbReference>
<keyword evidence="2" id="KW-0812">Transmembrane</keyword>
<dbReference type="GO" id="GO:0006629">
    <property type="term" value="P:lipid metabolic process"/>
    <property type="evidence" value="ECO:0007669"/>
    <property type="project" value="InterPro"/>
</dbReference>
<keyword evidence="2" id="KW-1133">Transmembrane helix</keyword>
<dbReference type="AlphaFoldDB" id="A0A8H4UCP5"/>
<reference evidence="4" key="1">
    <citation type="journal article" date="2020" name="BMC Genomics">
        <title>Correction to: Identification and distribution of gene clusters required for synthesis of sphingolipid metabolism inhibitors in diverse species of the filamentous fungus Fusarium.</title>
        <authorList>
            <person name="Kim H.S."/>
            <person name="Lohmar J.M."/>
            <person name="Busman M."/>
            <person name="Brown D.W."/>
            <person name="Naumann T.A."/>
            <person name="Divon H.H."/>
            <person name="Lysoe E."/>
            <person name="Uhlig S."/>
            <person name="Proctor R.H."/>
        </authorList>
    </citation>
    <scope>NUCLEOTIDE SEQUENCE</scope>
    <source>
        <strain evidence="4">NRRL 22465</strain>
    </source>
</reference>
<feature type="transmembrane region" description="Helical" evidence="2">
    <location>
        <begin position="304"/>
        <end position="324"/>
    </location>
</feature>
<sequence>MTDIDTVLIAHVYAWNNTNLSTRGTAHVICNSRENTTPFKETGCDISILSVHHHPRFLDIAAFSDTGADDMDRFIVDGLTKPDSLILQCLAADIDSTHSGDKSPDKGARDEHVSTDEGVVGRESAPQDGAEAAVKLISALNDPKSSDFEPTVFNGTDFNKINAPQLVDAWILRPFIAFARSVVRVETDVVMVVHLVLYFTTSVPSAAFLFWRFSWIHGILHSLMQFSYIGTYTLMMHQHIHQRGILSKRFAAFDLLFPYLTDPLMGHTWNSYFYHHVKHHHVEGNGPNDLSSTLRYQRDNVWHFLHYVGRFLLFILIELPLYFIRKGKPLFAFKVVLWEGAYYSSLALLLRANPKPTTFVFLLPFFFIRAGLMVGNWGQHAFIDHDDPDSDYRSSITLIDVASNRHCFNDGYHTSHHLNPLRHWREHPVSFLKTKDLYASQSALVFYDIDYLMITFRLLMKDYRLLARHMVPMGSQVSMSLEQLEALLESHARQFTDEEIKEKFGKTK</sequence>
<dbReference type="PANTHER" id="PTHR36459:SF1">
    <property type="entry name" value="FATTY ACID DESATURASE DOMAIN-CONTAINING PROTEIN-RELATED"/>
    <property type="match status" value="1"/>
</dbReference>
<dbReference type="InterPro" id="IPR005804">
    <property type="entry name" value="FA_desaturase_dom"/>
</dbReference>
<comment type="caution">
    <text evidence="4">The sequence shown here is derived from an EMBL/GenBank/DDBJ whole genome shotgun (WGS) entry which is preliminary data.</text>
</comment>
<dbReference type="PANTHER" id="PTHR36459">
    <property type="entry name" value="ORF"/>
    <property type="match status" value="1"/>
</dbReference>
<organism evidence="4 5">
    <name type="scientific">Fusarium zealandicum</name>
    <dbReference type="NCBI Taxonomy" id="1053134"/>
    <lineage>
        <taxon>Eukaryota</taxon>
        <taxon>Fungi</taxon>
        <taxon>Dikarya</taxon>
        <taxon>Ascomycota</taxon>
        <taxon>Pezizomycotina</taxon>
        <taxon>Sordariomycetes</taxon>
        <taxon>Hypocreomycetidae</taxon>
        <taxon>Hypocreales</taxon>
        <taxon>Nectriaceae</taxon>
        <taxon>Fusarium</taxon>
        <taxon>Fusarium staphyleae species complex</taxon>
    </lineage>
</organism>
<evidence type="ECO:0000313" key="5">
    <source>
        <dbReference type="Proteomes" id="UP000635477"/>
    </source>
</evidence>
<proteinExistence type="predicted"/>
<name>A0A8H4UCP5_9HYPO</name>
<feature type="transmembrane region" description="Helical" evidence="2">
    <location>
        <begin position="330"/>
        <end position="350"/>
    </location>
</feature>
<feature type="transmembrane region" description="Helical" evidence="2">
    <location>
        <begin position="189"/>
        <end position="209"/>
    </location>
</feature>
<dbReference type="OrthoDB" id="1470350at2759"/>
<dbReference type="Proteomes" id="UP000635477">
    <property type="component" value="Unassembled WGS sequence"/>
</dbReference>